<comment type="caution">
    <text evidence="2">The sequence shown here is derived from an EMBL/GenBank/DDBJ whole genome shotgun (WGS) entry which is preliminary data.</text>
</comment>
<dbReference type="eggNOG" id="COG2220">
    <property type="taxonomic scope" value="Bacteria"/>
</dbReference>
<dbReference type="PANTHER" id="PTHR43546">
    <property type="entry name" value="UPF0173 METAL-DEPENDENT HYDROLASE MJ1163-RELATED"/>
    <property type="match status" value="1"/>
</dbReference>
<dbReference type="Proteomes" id="UP000019277">
    <property type="component" value="Unassembled WGS sequence"/>
</dbReference>
<feature type="domain" description="Metallo-beta-lactamase" evidence="1">
    <location>
        <begin position="10"/>
        <end position="179"/>
    </location>
</feature>
<reference evidence="2 3" key="1">
    <citation type="journal article" date="2014" name="Genome Announc.">
        <title>Draft Genome Sequence of the Antitrypanosomally Active Sponge-Associated Bacterium Actinokineospora sp. Strain EG49.</title>
        <authorList>
            <person name="Harjes J."/>
            <person name="Ryu T."/>
            <person name="Abdelmohsen U.R."/>
            <person name="Moitinho-Silva L."/>
            <person name="Horn H."/>
            <person name="Ravasi T."/>
            <person name="Hentschel U."/>
        </authorList>
    </citation>
    <scope>NUCLEOTIDE SEQUENCE [LARGE SCALE GENOMIC DNA]</scope>
    <source>
        <strain evidence="2 3">EG49</strain>
    </source>
</reference>
<evidence type="ECO:0000313" key="2">
    <source>
        <dbReference type="EMBL" id="EWC60566.1"/>
    </source>
</evidence>
<gene>
    <name evidence="2" type="ORF">UO65_4138</name>
</gene>
<dbReference type="InterPro" id="IPR036866">
    <property type="entry name" value="RibonucZ/Hydroxyglut_hydro"/>
</dbReference>
<dbReference type="STRING" id="909613.UO65_4138"/>
<dbReference type="Pfam" id="PF13483">
    <property type="entry name" value="Lactamase_B_3"/>
    <property type="match status" value="1"/>
</dbReference>
<dbReference type="EMBL" id="AYXG01000153">
    <property type="protein sequence ID" value="EWC60566.1"/>
    <property type="molecule type" value="Genomic_DNA"/>
</dbReference>
<organism evidence="2 3">
    <name type="scientific">Actinokineospora spheciospongiae</name>
    <dbReference type="NCBI Taxonomy" id="909613"/>
    <lineage>
        <taxon>Bacteria</taxon>
        <taxon>Bacillati</taxon>
        <taxon>Actinomycetota</taxon>
        <taxon>Actinomycetes</taxon>
        <taxon>Pseudonocardiales</taxon>
        <taxon>Pseudonocardiaceae</taxon>
        <taxon>Actinokineospora</taxon>
    </lineage>
</organism>
<evidence type="ECO:0000259" key="1">
    <source>
        <dbReference type="SMART" id="SM00849"/>
    </source>
</evidence>
<dbReference type="InterPro" id="IPR001279">
    <property type="entry name" value="Metallo-B-lactamas"/>
</dbReference>
<dbReference type="SUPFAM" id="SSF56281">
    <property type="entry name" value="Metallo-hydrolase/oxidoreductase"/>
    <property type="match status" value="1"/>
</dbReference>
<dbReference type="AlphaFoldDB" id="W7IVX4"/>
<dbReference type="InterPro" id="IPR050114">
    <property type="entry name" value="UPF0173_UPF0282_UlaG_hydrolase"/>
</dbReference>
<dbReference type="Gene3D" id="3.60.15.10">
    <property type="entry name" value="Ribonuclease Z/Hydroxyacylglutathione hydrolase-like"/>
    <property type="match status" value="1"/>
</dbReference>
<dbReference type="PANTHER" id="PTHR43546:SF3">
    <property type="entry name" value="UPF0173 METAL-DEPENDENT HYDROLASE MJ1163"/>
    <property type="match status" value="1"/>
</dbReference>
<evidence type="ECO:0000313" key="3">
    <source>
        <dbReference type="Proteomes" id="UP000019277"/>
    </source>
</evidence>
<dbReference type="SMART" id="SM00849">
    <property type="entry name" value="Lactamase_B"/>
    <property type="match status" value="1"/>
</dbReference>
<name>W7IVX4_9PSEU</name>
<keyword evidence="3" id="KW-1185">Reference proteome</keyword>
<accession>W7IVX4</accession>
<sequence>MTGVKVTHFGHSCVLLETGSAALLIDPGAFSSGFEDLRDLDAVLVTHMHADHLDGPRLAELMAANPHAELVLDAASATEAAKSGLTGRTVRPGDGLELGGARVDVVGGAHAEIHPEVEVPPNLGYLVDGGAFYHPGDSFFVPDRPVDVLGLPTGAPWLKLGDAVEFFRAVAPRVAVPIHEQTLSRAGIDMSHHRFAGLAPEGAEVKVLAPRETTAV</sequence>
<proteinExistence type="predicted"/>
<dbReference type="PATRIC" id="fig|909613.9.peg.4140"/>
<protein>
    <recommendedName>
        <fullName evidence="1">Metallo-beta-lactamase domain-containing protein</fullName>
    </recommendedName>
</protein>